<keyword evidence="7" id="KW-1185">Reference proteome</keyword>
<accession>A0AAD9ML68</accession>
<keyword evidence="3" id="KW-0489">Methyltransferase</keyword>
<dbReference type="PANTHER" id="PTHR12303">
    <property type="entry name" value="CARNOSINE N-METHYLTRANSFERASE"/>
    <property type="match status" value="1"/>
</dbReference>
<dbReference type="Proteomes" id="UP001255856">
    <property type="component" value="Unassembled WGS sequence"/>
</dbReference>
<comment type="caution">
    <text evidence="6">The sequence shown here is derived from an EMBL/GenBank/DDBJ whole genome shotgun (WGS) entry which is preliminary data.</text>
</comment>
<dbReference type="InterPro" id="IPR012901">
    <property type="entry name" value="CARME"/>
</dbReference>
<gene>
    <name evidence="6" type="ORF">QBZ16_002921</name>
</gene>
<dbReference type="InterPro" id="IPR029063">
    <property type="entry name" value="SAM-dependent_MTases_sf"/>
</dbReference>
<sequence>MQNGQALESMVKQFLVEPLLNNASSTRGALSMVAGDFLEVFQRSEYRGAFDCVATCFFIDTAHNVVAYMETIAAILKPGGLWINLGPLLYHWAEPNELPNEPNVELPLEDVLDVAQRLGFVLEEHETA</sequence>
<evidence type="ECO:0000256" key="4">
    <source>
        <dbReference type="ARBA" id="ARBA00022679"/>
    </source>
</evidence>
<dbReference type="EMBL" id="JASFZW010000003">
    <property type="protein sequence ID" value="KAK2079230.1"/>
    <property type="molecule type" value="Genomic_DNA"/>
</dbReference>
<dbReference type="SUPFAM" id="SSF53335">
    <property type="entry name" value="S-adenosyl-L-methionine-dependent methyltransferases"/>
    <property type="match status" value="1"/>
</dbReference>
<dbReference type="SMART" id="SM01296">
    <property type="entry name" value="N2227"/>
    <property type="match status" value="1"/>
</dbReference>
<evidence type="ECO:0000256" key="5">
    <source>
        <dbReference type="ARBA" id="ARBA00022691"/>
    </source>
</evidence>
<keyword evidence="5" id="KW-0949">S-adenosyl-L-methionine</keyword>
<dbReference type="PANTHER" id="PTHR12303:SF6">
    <property type="entry name" value="CARNOSINE N-METHYLTRANSFERASE"/>
    <property type="match status" value="1"/>
</dbReference>
<dbReference type="EC" id="2.1.1.22" evidence="2"/>
<name>A0AAD9ML68_PROWI</name>
<evidence type="ECO:0000313" key="6">
    <source>
        <dbReference type="EMBL" id="KAK2079230.1"/>
    </source>
</evidence>
<dbReference type="AlphaFoldDB" id="A0AAD9ML68"/>
<dbReference type="GO" id="GO:0030735">
    <property type="term" value="F:carnosine N-methyltransferase activity"/>
    <property type="evidence" value="ECO:0007669"/>
    <property type="project" value="UniProtKB-EC"/>
</dbReference>
<protein>
    <recommendedName>
        <fullName evidence="2">carnosine N-methyltransferase</fullName>
        <ecNumber evidence="2">2.1.1.22</ecNumber>
    </recommendedName>
</protein>
<dbReference type="GO" id="GO:0032259">
    <property type="term" value="P:methylation"/>
    <property type="evidence" value="ECO:0007669"/>
    <property type="project" value="UniProtKB-KW"/>
</dbReference>
<evidence type="ECO:0000256" key="3">
    <source>
        <dbReference type="ARBA" id="ARBA00022603"/>
    </source>
</evidence>
<evidence type="ECO:0000256" key="2">
    <source>
        <dbReference type="ARBA" id="ARBA00012003"/>
    </source>
</evidence>
<dbReference type="Pfam" id="PF07942">
    <property type="entry name" value="CARME"/>
    <property type="match status" value="1"/>
</dbReference>
<dbReference type="Gene3D" id="3.40.50.150">
    <property type="entry name" value="Vaccinia Virus protein VP39"/>
    <property type="match status" value="1"/>
</dbReference>
<keyword evidence="4" id="KW-0808">Transferase</keyword>
<evidence type="ECO:0000313" key="7">
    <source>
        <dbReference type="Proteomes" id="UP001255856"/>
    </source>
</evidence>
<evidence type="ECO:0000256" key="1">
    <source>
        <dbReference type="ARBA" id="ARBA00010086"/>
    </source>
</evidence>
<reference evidence="6" key="1">
    <citation type="submission" date="2021-01" db="EMBL/GenBank/DDBJ databases">
        <authorList>
            <person name="Eckstrom K.M.E."/>
        </authorList>
    </citation>
    <scope>NUCLEOTIDE SEQUENCE</scope>
    <source>
        <strain evidence="6">UVCC 0001</strain>
    </source>
</reference>
<organism evidence="6 7">
    <name type="scientific">Prototheca wickerhamii</name>
    <dbReference type="NCBI Taxonomy" id="3111"/>
    <lineage>
        <taxon>Eukaryota</taxon>
        <taxon>Viridiplantae</taxon>
        <taxon>Chlorophyta</taxon>
        <taxon>core chlorophytes</taxon>
        <taxon>Trebouxiophyceae</taxon>
        <taxon>Chlorellales</taxon>
        <taxon>Chlorellaceae</taxon>
        <taxon>Prototheca</taxon>
    </lineage>
</organism>
<comment type="similarity">
    <text evidence="1">Belongs to the carnosine N-methyltransferase family.</text>
</comment>
<proteinExistence type="inferred from homology"/>